<dbReference type="PANTHER" id="PTHR10806">
    <property type="entry name" value="SIGNAL PEPTIDASE COMPLEX CATALYTIC SUBUNIT SEC11"/>
    <property type="match status" value="1"/>
</dbReference>
<feature type="transmembrane region" description="Helical" evidence="6">
    <location>
        <begin position="20"/>
        <end position="38"/>
    </location>
</feature>
<reference evidence="7 8" key="1">
    <citation type="submission" date="2019-09" db="EMBL/GenBank/DDBJ databases">
        <title>Nocardioides panacisoli sp. nov., isolated from the soil of a ginseng field.</title>
        <authorList>
            <person name="Cho C."/>
        </authorList>
    </citation>
    <scope>NUCLEOTIDE SEQUENCE [LARGE SCALE GENOMIC DNA]</scope>
    <source>
        <strain evidence="7 8">BN130099</strain>
    </source>
</reference>
<dbReference type="Proteomes" id="UP000325003">
    <property type="component" value="Unassembled WGS sequence"/>
</dbReference>
<dbReference type="NCBIfam" id="TIGR02228">
    <property type="entry name" value="sigpep_I_arch"/>
    <property type="match status" value="1"/>
</dbReference>
<evidence type="ECO:0000256" key="4">
    <source>
        <dbReference type="ARBA" id="ARBA00023136"/>
    </source>
</evidence>
<keyword evidence="7" id="KW-0378">Hydrolase</keyword>
<dbReference type="EC" id="3.4.21.89" evidence="5"/>
<evidence type="ECO:0000313" key="8">
    <source>
        <dbReference type="Proteomes" id="UP000325003"/>
    </source>
</evidence>
<keyword evidence="3 6" id="KW-1133">Transmembrane helix</keyword>
<dbReference type="GO" id="GO:0006465">
    <property type="term" value="P:signal peptide processing"/>
    <property type="evidence" value="ECO:0007669"/>
    <property type="project" value="UniProtKB-UniRule"/>
</dbReference>
<protein>
    <recommendedName>
        <fullName evidence="5">Signal peptidase I</fullName>
        <ecNumber evidence="5">3.4.21.89</ecNumber>
    </recommendedName>
</protein>
<dbReference type="GO" id="GO:0004252">
    <property type="term" value="F:serine-type endopeptidase activity"/>
    <property type="evidence" value="ECO:0007669"/>
    <property type="project" value="UniProtKB-UniRule"/>
</dbReference>
<dbReference type="InterPro" id="IPR001733">
    <property type="entry name" value="Peptidase_S26B"/>
</dbReference>
<keyword evidence="4 6" id="KW-0472">Membrane</keyword>
<dbReference type="EMBL" id="VUJV01000006">
    <property type="protein sequence ID" value="KAA1416861.1"/>
    <property type="molecule type" value="Genomic_DNA"/>
</dbReference>
<evidence type="ECO:0000256" key="2">
    <source>
        <dbReference type="ARBA" id="ARBA00022692"/>
    </source>
</evidence>
<dbReference type="SUPFAM" id="SSF51306">
    <property type="entry name" value="LexA/Signal peptidase"/>
    <property type="match status" value="1"/>
</dbReference>
<dbReference type="InterPro" id="IPR036286">
    <property type="entry name" value="LexA/Signal_pep-like_sf"/>
</dbReference>
<evidence type="ECO:0000256" key="6">
    <source>
        <dbReference type="SAM" id="Phobius"/>
    </source>
</evidence>
<gene>
    <name evidence="7" type="ORF">F0U44_16880</name>
</gene>
<proteinExistence type="predicted"/>
<comment type="caution">
    <text evidence="7">The sequence shown here is derived from an EMBL/GenBank/DDBJ whole genome shotgun (WGS) entry which is preliminary data.</text>
</comment>
<reference evidence="7 8" key="2">
    <citation type="submission" date="2019-09" db="EMBL/GenBank/DDBJ databases">
        <authorList>
            <person name="Jin C."/>
        </authorList>
    </citation>
    <scope>NUCLEOTIDE SEQUENCE [LARGE SCALE GENOMIC DNA]</scope>
    <source>
        <strain evidence="7 8">BN130099</strain>
    </source>
</reference>
<sequence length="219" mass="23648">MVSKNPHRRRTSAPRRVAGWTLTTAIVLVTLFCTAWIAPSLFGFSRYVITGGSMTGTIDKGSVVFEKPTSVEDLEVGDIITYLPPADAGNESLVTHRIIKMEPAEGGGVLFTTKGDANPKPDPWHFKLVDEKQAVVQYSVPHVGWVFIALADRTTRMLIIGIPASLIGLQALSQLFGALRRSEKDDAEITADAGEGTSEEIDPTVTDLLESDRLAVADA</sequence>
<accession>A0A5B1L811</accession>
<organism evidence="7 8">
    <name type="scientific">Nocardioides humilatus</name>
    <dbReference type="NCBI Taxonomy" id="2607660"/>
    <lineage>
        <taxon>Bacteria</taxon>
        <taxon>Bacillati</taxon>
        <taxon>Actinomycetota</taxon>
        <taxon>Actinomycetes</taxon>
        <taxon>Propionibacteriales</taxon>
        <taxon>Nocardioidaceae</taxon>
        <taxon>Nocardioides</taxon>
    </lineage>
</organism>
<dbReference type="GO" id="GO:0016020">
    <property type="term" value="C:membrane"/>
    <property type="evidence" value="ECO:0007669"/>
    <property type="project" value="UniProtKB-SubCell"/>
</dbReference>
<dbReference type="AlphaFoldDB" id="A0A5B1L811"/>
<evidence type="ECO:0000313" key="7">
    <source>
        <dbReference type="EMBL" id="KAA1416861.1"/>
    </source>
</evidence>
<keyword evidence="2 6" id="KW-0812">Transmembrane</keyword>
<dbReference type="GO" id="GO:0009003">
    <property type="term" value="F:signal peptidase activity"/>
    <property type="evidence" value="ECO:0007669"/>
    <property type="project" value="UniProtKB-EC"/>
</dbReference>
<dbReference type="PANTHER" id="PTHR10806:SF6">
    <property type="entry name" value="SIGNAL PEPTIDASE COMPLEX CATALYTIC SUBUNIT SEC11"/>
    <property type="match status" value="1"/>
</dbReference>
<dbReference type="CDD" id="cd06530">
    <property type="entry name" value="S26_SPase_I"/>
    <property type="match status" value="1"/>
</dbReference>
<name>A0A5B1L811_9ACTN</name>
<evidence type="ECO:0000256" key="5">
    <source>
        <dbReference type="NCBIfam" id="TIGR02228"/>
    </source>
</evidence>
<evidence type="ECO:0000256" key="1">
    <source>
        <dbReference type="ARBA" id="ARBA00004370"/>
    </source>
</evidence>
<comment type="subcellular location">
    <subcellularLocation>
        <location evidence="1">Membrane</location>
    </subcellularLocation>
</comment>
<evidence type="ECO:0000256" key="3">
    <source>
        <dbReference type="ARBA" id="ARBA00022989"/>
    </source>
</evidence>
<dbReference type="InterPro" id="IPR019533">
    <property type="entry name" value="Peptidase_S26"/>
</dbReference>
<keyword evidence="8" id="KW-1185">Reference proteome</keyword>